<dbReference type="AlphaFoldDB" id="A0A151H2N0"/>
<gene>
    <name evidence="2" type="ORF">TGPRC2_426750</name>
</gene>
<evidence type="ECO:0000313" key="3">
    <source>
        <dbReference type="Proteomes" id="UP000075225"/>
    </source>
</evidence>
<proteinExistence type="predicted"/>
<organism evidence="2 3">
    <name type="scientific">Toxoplasma gondii TgCatPRC2</name>
    <dbReference type="NCBI Taxonomy" id="1130821"/>
    <lineage>
        <taxon>Eukaryota</taxon>
        <taxon>Sar</taxon>
        <taxon>Alveolata</taxon>
        <taxon>Apicomplexa</taxon>
        <taxon>Conoidasida</taxon>
        <taxon>Coccidia</taxon>
        <taxon>Eucoccidiorida</taxon>
        <taxon>Eimeriorina</taxon>
        <taxon>Sarcocystidae</taxon>
        <taxon>Toxoplasma</taxon>
    </lineage>
</organism>
<reference evidence="3" key="1">
    <citation type="submission" date="2016-03" db="EMBL/GenBank/DDBJ databases">
        <authorList>
            <person name="Sibley D."/>
            <person name="Venepally P."/>
            <person name="Karamycheva S."/>
            <person name="Hadjithomas M."/>
            <person name="Khan A."/>
            <person name="Brunk B."/>
            <person name="Roos D."/>
            <person name="Caler E."/>
            <person name="Lorenzi H."/>
        </authorList>
    </citation>
    <scope>NUCLEOTIDE SEQUENCE [LARGE SCALE GENOMIC DNA]</scope>
    <source>
        <strain evidence="3">TgCatPRC2</strain>
    </source>
</reference>
<sequence>MSGRKCSRRPRDRSRRSRDSLRLPMRVGRGRAAAGPRLAGKSRRPSSRCWLVASPLRCLDTRRERASGGARRSWAARAAGSLARVFRRRSSPAFAANLESQDAEPRPSHRSPAAEATAAEARGGGARLERRCRSSR</sequence>
<dbReference type="Proteomes" id="UP000075225">
    <property type="component" value="Unassembled WGS sequence"/>
</dbReference>
<dbReference type="VEuPathDB" id="ToxoDB:TGPRC2_426750"/>
<feature type="compositionally biased region" description="Low complexity" evidence="1">
    <location>
        <begin position="22"/>
        <end position="39"/>
    </location>
</feature>
<evidence type="ECO:0000313" key="2">
    <source>
        <dbReference type="EMBL" id="KYK63552.1"/>
    </source>
</evidence>
<name>A0A151H2N0_TOXGO</name>
<dbReference type="EMBL" id="AHZP02002596">
    <property type="protein sequence ID" value="KYK63552.1"/>
    <property type="molecule type" value="Genomic_DNA"/>
</dbReference>
<evidence type="ECO:0000256" key="1">
    <source>
        <dbReference type="SAM" id="MobiDB-lite"/>
    </source>
</evidence>
<protein>
    <submittedName>
        <fullName evidence="2">Uncharacterized protein</fullName>
    </submittedName>
</protein>
<feature type="compositionally biased region" description="Basic and acidic residues" evidence="1">
    <location>
        <begin position="127"/>
        <end position="136"/>
    </location>
</feature>
<accession>A0A151H2N0</accession>
<feature type="region of interest" description="Disordered" evidence="1">
    <location>
        <begin position="1"/>
        <end position="46"/>
    </location>
</feature>
<feature type="region of interest" description="Disordered" evidence="1">
    <location>
        <begin position="96"/>
        <end position="136"/>
    </location>
</feature>
<feature type="compositionally biased region" description="Basic residues" evidence="1">
    <location>
        <begin position="1"/>
        <end position="16"/>
    </location>
</feature>
<comment type="caution">
    <text evidence="2">The sequence shown here is derived from an EMBL/GenBank/DDBJ whole genome shotgun (WGS) entry which is preliminary data.</text>
</comment>